<evidence type="ECO:0000313" key="9">
    <source>
        <dbReference type="EMBL" id="DAG01632.1"/>
    </source>
</evidence>
<dbReference type="GO" id="GO:0000150">
    <property type="term" value="F:DNA strand exchange activity"/>
    <property type="evidence" value="ECO:0007669"/>
    <property type="project" value="UniProtKB-KW"/>
</dbReference>
<dbReference type="Gene3D" id="3.40.50.1390">
    <property type="entry name" value="Resolvase, N-terminal catalytic domain"/>
    <property type="match status" value="1"/>
</dbReference>
<sequence length="249" mass="29294">MLNRNRNNNGNNREKFKEDNNMVEQEHYIDLAYARVSTKGQSLERQEQSILKAVPDIQERYFFKDKYTGKDFESRPAFNELKKKIDEIKEINPQAKIRLTVHEIDRLGRDYNELLKEFIDLSEKGVVLNALDIPKEIAEQTGVAGNLVYMILILYKSAMAQQELEYKHKRTMEGIAVAKQNGVRFGRQAIEIDKDRFMDVANRAIERKINHNEAMKILDMSGYLYWKWIKQLFPDYKPNKKKVGVCKNE</sequence>
<organism evidence="9">
    <name type="scientific">Siphoviridae sp. ct87j35</name>
    <dbReference type="NCBI Taxonomy" id="2825356"/>
    <lineage>
        <taxon>Viruses</taxon>
        <taxon>Duplodnaviria</taxon>
        <taxon>Heunggongvirae</taxon>
        <taxon>Uroviricota</taxon>
        <taxon>Caudoviricetes</taxon>
    </lineage>
</organism>
<feature type="compositionally biased region" description="Low complexity" evidence="7">
    <location>
        <begin position="1"/>
        <end position="11"/>
    </location>
</feature>
<dbReference type="PANTHER" id="PTHR30461:SF26">
    <property type="entry name" value="RESOLVASE HOMOLOG YNEB"/>
    <property type="match status" value="1"/>
</dbReference>
<evidence type="ECO:0000256" key="7">
    <source>
        <dbReference type="SAM" id="MobiDB-lite"/>
    </source>
</evidence>
<keyword evidence="3" id="KW-0238">DNA-binding</keyword>
<evidence type="ECO:0000256" key="2">
    <source>
        <dbReference type="ARBA" id="ARBA00023100"/>
    </source>
</evidence>
<dbReference type="InterPro" id="IPR050639">
    <property type="entry name" value="SSR_resolvase"/>
</dbReference>
<dbReference type="InterPro" id="IPR006119">
    <property type="entry name" value="Resolv_N"/>
</dbReference>
<evidence type="ECO:0000256" key="4">
    <source>
        <dbReference type="ARBA" id="ARBA00023172"/>
    </source>
</evidence>
<keyword evidence="1" id="KW-0229">DNA integration</keyword>
<dbReference type="SMART" id="SM00857">
    <property type="entry name" value="Resolvase"/>
    <property type="match status" value="1"/>
</dbReference>
<feature type="compositionally biased region" description="Basic and acidic residues" evidence="7">
    <location>
        <begin position="12"/>
        <end position="21"/>
    </location>
</feature>
<dbReference type="EMBL" id="BK016196">
    <property type="protein sequence ID" value="DAG01632.1"/>
    <property type="molecule type" value="Genomic_DNA"/>
</dbReference>
<evidence type="ECO:0000256" key="5">
    <source>
        <dbReference type="PIRSR" id="PIRSR606118-50"/>
    </source>
</evidence>
<dbReference type="GO" id="GO:0015074">
    <property type="term" value="P:DNA integration"/>
    <property type="evidence" value="ECO:0007669"/>
    <property type="project" value="UniProtKB-KW"/>
</dbReference>
<feature type="region of interest" description="Disordered" evidence="7">
    <location>
        <begin position="1"/>
        <end position="21"/>
    </location>
</feature>
<name>A0A8S5V4F2_9CAUD</name>
<dbReference type="Pfam" id="PF00239">
    <property type="entry name" value="Resolvase"/>
    <property type="match status" value="1"/>
</dbReference>
<accession>A0A8S5V4F2</accession>
<keyword evidence="4" id="KW-0233">DNA recombination</keyword>
<dbReference type="InterPro" id="IPR036162">
    <property type="entry name" value="Resolvase-like_N_sf"/>
</dbReference>
<dbReference type="PROSITE" id="PS00397">
    <property type="entry name" value="RECOMBINASES_1"/>
    <property type="match status" value="1"/>
</dbReference>
<dbReference type="PROSITE" id="PS51736">
    <property type="entry name" value="RECOMBINASES_3"/>
    <property type="match status" value="1"/>
</dbReference>
<feature type="active site" description="O-(5'-phospho-DNA)-serine intermediate" evidence="5 6">
    <location>
        <position position="37"/>
    </location>
</feature>
<proteinExistence type="predicted"/>
<keyword evidence="2" id="KW-0230">DNA invertase</keyword>
<evidence type="ECO:0000256" key="1">
    <source>
        <dbReference type="ARBA" id="ARBA00022908"/>
    </source>
</evidence>
<dbReference type="PANTHER" id="PTHR30461">
    <property type="entry name" value="DNA-INVERTASE FROM LAMBDOID PROPHAGE"/>
    <property type="match status" value="1"/>
</dbReference>
<protein>
    <submittedName>
        <fullName evidence="9">Gamma delta Resolvase, site specific recombination</fullName>
    </submittedName>
</protein>
<dbReference type="SUPFAM" id="SSF53041">
    <property type="entry name" value="Resolvase-like"/>
    <property type="match status" value="1"/>
</dbReference>
<reference evidence="9" key="1">
    <citation type="journal article" date="2021" name="Proc. Natl. Acad. Sci. U.S.A.">
        <title>A Catalog of Tens of Thousands of Viruses from Human Metagenomes Reveals Hidden Associations with Chronic Diseases.</title>
        <authorList>
            <person name="Tisza M.J."/>
            <person name="Buck C.B."/>
        </authorList>
    </citation>
    <scope>NUCLEOTIDE SEQUENCE</scope>
    <source>
        <strain evidence="9">Ct87j35</strain>
    </source>
</reference>
<dbReference type="CDD" id="cd03768">
    <property type="entry name" value="SR_ResInv"/>
    <property type="match status" value="1"/>
</dbReference>
<evidence type="ECO:0000256" key="3">
    <source>
        <dbReference type="ARBA" id="ARBA00023125"/>
    </source>
</evidence>
<evidence type="ECO:0000259" key="8">
    <source>
        <dbReference type="PROSITE" id="PS51736"/>
    </source>
</evidence>
<dbReference type="GO" id="GO:0003677">
    <property type="term" value="F:DNA binding"/>
    <property type="evidence" value="ECO:0007669"/>
    <property type="project" value="UniProtKB-KW"/>
</dbReference>
<dbReference type="InterPro" id="IPR006118">
    <property type="entry name" value="Recombinase_CS"/>
</dbReference>
<evidence type="ECO:0000256" key="6">
    <source>
        <dbReference type="PROSITE-ProRule" id="PRU10137"/>
    </source>
</evidence>
<feature type="domain" description="Resolvase/invertase-type recombinase catalytic" evidence="8">
    <location>
        <begin position="29"/>
        <end position="182"/>
    </location>
</feature>